<evidence type="ECO:0000313" key="1">
    <source>
        <dbReference type="EMBL" id="CAD7250511.1"/>
    </source>
</evidence>
<evidence type="ECO:0008006" key="3">
    <source>
        <dbReference type="Google" id="ProtNLM"/>
    </source>
</evidence>
<dbReference type="Proteomes" id="UP000677054">
    <property type="component" value="Unassembled WGS sequence"/>
</dbReference>
<protein>
    <recommendedName>
        <fullName evidence="3">ARM repeat superfamily protein</fullName>
    </recommendedName>
</protein>
<keyword evidence="2" id="KW-1185">Reference proteome</keyword>
<dbReference type="SUPFAM" id="SSF48371">
    <property type="entry name" value="ARM repeat"/>
    <property type="match status" value="1"/>
</dbReference>
<name>A0A7R9FPS4_9CRUS</name>
<dbReference type="AlphaFoldDB" id="A0A7R9FPS4"/>
<organism evidence="1">
    <name type="scientific">Darwinula stevensoni</name>
    <dbReference type="NCBI Taxonomy" id="69355"/>
    <lineage>
        <taxon>Eukaryota</taxon>
        <taxon>Metazoa</taxon>
        <taxon>Ecdysozoa</taxon>
        <taxon>Arthropoda</taxon>
        <taxon>Crustacea</taxon>
        <taxon>Oligostraca</taxon>
        <taxon>Ostracoda</taxon>
        <taxon>Podocopa</taxon>
        <taxon>Podocopida</taxon>
        <taxon>Darwinulocopina</taxon>
        <taxon>Darwinuloidea</taxon>
        <taxon>Darwinulidae</taxon>
        <taxon>Darwinula</taxon>
    </lineage>
</organism>
<gene>
    <name evidence="1" type="ORF">DSTB1V02_LOCUS10284</name>
</gene>
<evidence type="ECO:0000313" key="2">
    <source>
        <dbReference type="Proteomes" id="UP000677054"/>
    </source>
</evidence>
<proteinExistence type="predicted"/>
<dbReference type="OrthoDB" id="26681at2759"/>
<dbReference type="EMBL" id="LR902416">
    <property type="protein sequence ID" value="CAD7250511.1"/>
    <property type="molecule type" value="Genomic_DNA"/>
</dbReference>
<sequence>MDDMESKEFRADLYHLWVQYRSKGQKAELWSPILTCIRRNKNEDKYFRSFIHEFVAHWRSQLGLDAVHSRDDIGHMRGPNLFRLPEEFLPTVSKYFHKDILRLEKKYVRVGEYNEGLRQASMQCLVAGCRLLQSLYDPYGFWEKRVKRSCHMESHNLDFQAASLHVQLVPFLYDSLEGPSAVIEEEEAAIELLNILGAILCGSKVNAIRVTCPASLDILQTVLSWPSVTPKTQIPAVYCFAAMAHSILTSAPNERQMEIGTLLERYQACILSLAININTNPDQVSTLILAVESVAHMMEVHSSEARNALQEAVFRVGILETLVDILKDSKAVNLPGNASTAARSISCGIFSHSFVRTRFRDSTLS</sequence>
<reference evidence="1" key="1">
    <citation type="submission" date="2020-11" db="EMBL/GenBank/DDBJ databases">
        <authorList>
            <person name="Tran Van P."/>
        </authorList>
    </citation>
    <scope>NUCLEOTIDE SEQUENCE</scope>
</reference>
<dbReference type="InterPro" id="IPR016024">
    <property type="entry name" value="ARM-type_fold"/>
</dbReference>
<dbReference type="EMBL" id="CAJPEV010002899">
    <property type="protein sequence ID" value="CAG0898366.1"/>
    <property type="molecule type" value="Genomic_DNA"/>
</dbReference>
<accession>A0A7R9FPS4</accession>